<feature type="transmembrane region" description="Helical" evidence="2">
    <location>
        <begin position="76"/>
        <end position="102"/>
    </location>
</feature>
<comment type="caution">
    <text evidence="3">The sequence shown here is derived from an EMBL/GenBank/DDBJ whole genome shotgun (WGS) entry which is preliminary data.</text>
</comment>
<feature type="region of interest" description="Disordered" evidence="1">
    <location>
        <begin position="193"/>
        <end position="214"/>
    </location>
</feature>
<accession>A0ABP5WC73</accession>
<keyword evidence="4" id="KW-1185">Reference proteome</keyword>
<keyword evidence="2" id="KW-1133">Transmembrane helix</keyword>
<dbReference type="InterPro" id="IPR007165">
    <property type="entry name" value="Phage_holin_4_2"/>
</dbReference>
<proteinExistence type="predicted"/>
<feature type="transmembrane region" description="Helical" evidence="2">
    <location>
        <begin position="114"/>
        <end position="135"/>
    </location>
</feature>
<dbReference type="InterPro" id="IPR002591">
    <property type="entry name" value="Phosphodiest/P_Trfase"/>
</dbReference>
<dbReference type="SUPFAM" id="SSF53649">
    <property type="entry name" value="Alkaline phosphatase-like"/>
    <property type="match status" value="1"/>
</dbReference>
<dbReference type="EMBL" id="BAAATK010000003">
    <property type="protein sequence ID" value="GAA2424081.1"/>
    <property type="molecule type" value="Genomic_DNA"/>
</dbReference>
<name>A0ABP5WC73_9ACTN</name>
<reference evidence="4" key="1">
    <citation type="journal article" date="2019" name="Int. J. Syst. Evol. Microbiol.">
        <title>The Global Catalogue of Microorganisms (GCM) 10K type strain sequencing project: providing services to taxonomists for standard genome sequencing and annotation.</title>
        <authorList>
            <consortium name="The Broad Institute Genomics Platform"/>
            <consortium name="The Broad Institute Genome Sequencing Center for Infectious Disease"/>
            <person name="Wu L."/>
            <person name="Ma J."/>
        </authorList>
    </citation>
    <scope>NUCLEOTIDE SEQUENCE [LARGE SCALE GENOMIC DNA]</scope>
    <source>
        <strain evidence="4">JCM 6922</strain>
    </source>
</reference>
<feature type="transmembrane region" description="Helical" evidence="2">
    <location>
        <begin position="50"/>
        <end position="69"/>
    </location>
</feature>
<dbReference type="Proteomes" id="UP001500460">
    <property type="component" value="Unassembled WGS sequence"/>
</dbReference>
<feature type="transmembrane region" description="Helical" evidence="2">
    <location>
        <begin position="12"/>
        <end position="34"/>
    </location>
</feature>
<dbReference type="RefSeq" id="WP_344599941.1">
    <property type="nucleotide sequence ID" value="NZ_BAAATK010000003.1"/>
</dbReference>
<sequence length="691" mass="74258">MLGGRWRRVASQIGRSVGVWAVSTLTMLVLAGLLPDFRLRSADGDSATDIAVTAAFGAGAFGLLSALVWPLLVRLLLLVPALVLGLLVFFLNGALLLLALRLNPGERGAAAPETAVVVAAVMSAVASATGAALAVRDDDAYRRRLYRLADRRRRAGPPCPAGPGTLFLQLDGVGHDVLVDAVGKGLMPTVARWLDGGRGRPPTHRLTPWRTDWSSQTGASQLGILHGSNHDVPAFRWYEKDRREVMVCNRPTSAAELQRRAVRHTGHDGLLGVDGASRGNLFSGGAGEQALVLSIAARRRSRENRSRAGYFAYFSDPANAVRTALSFVAEVAREIGQSTRARIDKARPHVSRGGLYPLVRAFATVVERDVVVAAVMGDMLAGRTAIYADLVAYDEVAHHSGPFGRDAGKVLQRLDRCLALIEKVAEHAPRPYRIVVLSDHGQSPGETFRSRYGLTLGDLVRAGCGLPVPRRARRTRSGAEARNAVRAALRRPVEEGTEDHRPPRRRSEPIVLASGNLGLVSFPDVPHRMSREEIDARHPALLPTLANHPGIGFLLVRSEEHGGVVLGARGVEIPLDRLDEDPGPLAPFGPGAADAVRRTHSFPHAADIMVNSFHDPADGEVLAFEEQIGSHGGLGGAQSRPFLLSPLVFSAPADDGAEIVGAEHVHRVLRRWLDESNGPQVPLETREERAA</sequence>
<dbReference type="Gene3D" id="3.40.720.10">
    <property type="entry name" value="Alkaline Phosphatase, subunit A"/>
    <property type="match status" value="1"/>
</dbReference>
<evidence type="ECO:0000256" key="1">
    <source>
        <dbReference type="SAM" id="MobiDB-lite"/>
    </source>
</evidence>
<organism evidence="3 4">
    <name type="scientific">Streptomyces glaucus</name>
    <dbReference type="NCBI Taxonomy" id="284029"/>
    <lineage>
        <taxon>Bacteria</taxon>
        <taxon>Bacillati</taxon>
        <taxon>Actinomycetota</taxon>
        <taxon>Actinomycetes</taxon>
        <taxon>Kitasatosporales</taxon>
        <taxon>Streptomycetaceae</taxon>
        <taxon>Streptomyces</taxon>
    </lineage>
</organism>
<dbReference type="Pfam" id="PF01663">
    <property type="entry name" value="Phosphodiest"/>
    <property type="match status" value="1"/>
</dbReference>
<protein>
    <submittedName>
        <fullName evidence="3">Phage holin family protein</fullName>
    </submittedName>
</protein>
<evidence type="ECO:0000313" key="3">
    <source>
        <dbReference type="EMBL" id="GAA2424081.1"/>
    </source>
</evidence>
<keyword evidence="2" id="KW-0812">Transmembrane</keyword>
<dbReference type="Pfam" id="PF04020">
    <property type="entry name" value="Phage_holin_4_2"/>
    <property type="match status" value="1"/>
</dbReference>
<gene>
    <name evidence="3" type="ORF">GCM10010421_08110</name>
</gene>
<dbReference type="InterPro" id="IPR017850">
    <property type="entry name" value="Alkaline_phosphatase_core_sf"/>
</dbReference>
<keyword evidence="2" id="KW-0472">Membrane</keyword>
<evidence type="ECO:0000313" key="4">
    <source>
        <dbReference type="Proteomes" id="UP001500460"/>
    </source>
</evidence>
<evidence type="ECO:0000256" key="2">
    <source>
        <dbReference type="SAM" id="Phobius"/>
    </source>
</evidence>